<keyword evidence="1" id="KW-0812">Transmembrane</keyword>
<keyword evidence="3" id="KW-1185">Reference proteome</keyword>
<dbReference type="STRING" id="1423820.FC64_GL000930"/>
<dbReference type="AlphaFoldDB" id="A0A0R1ZA81"/>
<keyword evidence="1" id="KW-0472">Membrane</keyword>
<keyword evidence="1" id="KW-1133">Transmembrane helix</keyword>
<sequence length="123" mass="14367">MNKKIKIFLVILIPATILFLGGIFIENSKEEQHTEMIRIAKEHQKEMDEQVRYGDKNHHIKAITYQWNTVEHNPMGGFELQGYVNNDKNLDFGISFDSDNGGKSIYCYEYRESKKLGEFIGDY</sequence>
<dbReference type="EMBL" id="AYYZ01000029">
    <property type="protein sequence ID" value="KRM51741.1"/>
    <property type="molecule type" value="Genomic_DNA"/>
</dbReference>
<feature type="transmembrane region" description="Helical" evidence="1">
    <location>
        <begin position="7"/>
        <end position="25"/>
    </location>
</feature>
<evidence type="ECO:0000313" key="2">
    <source>
        <dbReference type="EMBL" id="KRM51741.1"/>
    </source>
</evidence>
<gene>
    <name evidence="2" type="ORF">FC64_GL000930</name>
</gene>
<evidence type="ECO:0000256" key="1">
    <source>
        <dbReference type="SAM" id="Phobius"/>
    </source>
</evidence>
<name>A0A0R1ZA81_9LACO</name>
<evidence type="ECO:0000313" key="3">
    <source>
        <dbReference type="Proteomes" id="UP000051291"/>
    </source>
</evidence>
<dbReference type="PATRIC" id="fig|1423820.4.peg.954"/>
<dbReference type="Pfam" id="PF07006">
    <property type="entry name" value="DUF1310"/>
    <property type="match status" value="1"/>
</dbReference>
<accession>A0A0R1ZA81</accession>
<proteinExistence type="predicted"/>
<organism evidence="2 3">
    <name type="scientific">Ligilactobacillus araffinosus DSM 20653</name>
    <dbReference type="NCBI Taxonomy" id="1423820"/>
    <lineage>
        <taxon>Bacteria</taxon>
        <taxon>Bacillati</taxon>
        <taxon>Bacillota</taxon>
        <taxon>Bacilli</taxon>
        <taxon>Lactobacillales</taxon>
        <taxon>Lactobacillaceae</taxon>
        <taxon>Ligilactobacillus</taxon>
    </lineage>
</organism>
<dbReference type="RefSeq" id="WP_057906797.1">
    <property type="nucleotide sequence ID" value="NZ_AYYZ01000029.1"/>
</dbReference>
<reference evidence="2 3" key="1">
    <citation type="journal article" date="2015" name="Genome Announc.">
        <title>Expanding the biotechnology potential of lactobacilli through comparative genomics of 213 strains and associated genera.</title>
        <authorList>
            <person name="Sun Z."/>
            <person name="Harris H.M."/>
            <person name="McCann A."/>
            <person name="Guo C."/>
            <person name="Argimon S."/>
            <person name="Zhang W."/>
            <person name="Yang X."/>
            <person name="Jeffery I.B."/>
            <person name="Cooney J.C."/>
            <person name="Kagawa T.F."/>
            <person name="Liu W."/>
            <person name="Song Y."/>
            <person name="Salvetti E."/>
            <person name="Wrobel A."/>
            <person name="Rasinkangas P."/>
            <person name="Parkhill J."/>
            <person name="Rea M.C."/>
            <person name="O'Sullivan O."/>
            <person name="Ritari J."/>
            <person name="Douillard F.P."/>
            <person name="Paul Ross R."/>
            <person name="Yang R."/>
            <person name="Briner A.E."/>
            <person name="Felis G.E."/>
            <person name="de Vos W.M."/>
            <person name="Barrangou R."/>
            <person name="Klaenhammer T.R."/>
            <person name="Caufield P.W."/>
            <person name="Cui Y."/>
            <person name="Zhang H."/>
            <person name="O'Toole P.W."/>
        </authorList>
    </citation>
    <scope>NUCLEOTIDE SEQUENCE [LARGE SCALE GENOMIC DNA]</scope>
    <source>
        <strain evidence="2 3">DSM 20653</strain>
    </source>
</reference>
<protein>
    <submittedName>
        <fullName evidence="2">Uncharacterized protein</fullName>
    </submittedName>
</protein>
<comment type="caution">
    <text evidence="2">The sequence shown here is derived from an EMBL/GenBank/DDBJ whole genome shotgun (WGS) entry which is preliminary data.</text>
</comment>
<dbReference type="Gene3D" id="3.10.450.130">
    <property type="entry name" value="folded 79 residue fragment of lin0334 like domains"/>
    <property type="match status" value="1"/>
</dbReference>
<dbReference type="InterPro" id="IPR010738">
    <property type="entry name" value="DUF1310"/>
</dbReference>
<dbReference type="Proteomes" id="UP000051291">
    <property type="component" value="Unassembled WGS sequence"/>
</dbReference>